<dbReference type="OrthoDB" id="311554at2"/>
<dbReference type="EMBL" id="RQHV01000061">
    <property type="protein sequence ID" value="TGN08240.1"/>
    <property type="molecule type" value="Genomic_DNA"/>
</dbReference>
<dbReference type="Pfam" id="PF23562">
    <property type="entry name" value="AMP-binding_C_3"/>
    <property type="match status" value="1"/>
</dbReference>
<evidence type="ECO:0000313" key="4">
    <source>
        <dbReference type="Proteomes" id="UP000298264"/>
    </source>
</evidence>
<reference evidence="3" key="1">
    <citation type="journal article" date="2019" name="PLoS Negl. Trop. Dis.">
        <title>Revisiting the worldwide diversity of Leptospira species in the environment.</title>
        <authorList>
            <person name="Vincent A.T."/>
            <person name="Schiettekatte O."/>
            <person name="Bourhy P."/>
            <person name="Veyrier F.J."/>
            <person name="Picardeau M."/>
        </authorList>
    </citation>
    <scope>NUCLEOTIDE SEQUENCE [LARGE SCALE GENOMIC DNA]</scope>
    <source>
        <strain evidence="3">201400974</strain>
    </source>
</reference>
<dbReference type="InterPro" id="IPR052987">
    <property type="entry name" value="Chloroplast_AMP-bd_Enzymes"/>
</dbReference>
<dbReference type="RefSeq" id="WP_135765195.1">
    <property type="nucleotide sequence ID" value="NZ_RQHV01000061.1"/>
</dbReference>
<keyword evidence="1" id="KW-0472">Membrane</keyword>
<dbReference type="InterPro" id="IPR000873">
    <property type="entry name" value="AMP-dep_synth/lig_dom"/>
</dbReference>
<evidence type="ECO:0000259" key="2">
    <source>
        <dbReference type="Pfam" id="PF00501"/>
    </source>
</evidence>
<name>A0A4R9LQI9_9LEPT</name>
<accession>A0A4R9LQI9</accession>
<dbReference type="AlphaFoldDB" id="A0A4R9LQI9"/>
<dbReference type="InterPro" id="IPR020845">
    <property type="entry name" value="AMP-binding_CS"/>
</dbReference>
<keyword evidence="1" id="KW-1133">Transmembrane helix</keyword>
<keyword evidence="3" id="KW-0436">Ligase</keyword>
<dbReference type="Pfam" id="PF00501">
    <property type="entry name" value="AMP-binding"/>
    <property type="match status" value="1"/>
</dbReference>
<evidence type="ECO:0000313" key="3">
    <source>
        <dbReference type="EMBL" id="TGN08240.1"/>
    </source>
</evidence>
<proteinExistence type="predicted"/>
<feature type="domain" description="AMP-dependent synthetase/ligase" evidence="2">
    <location>
        <begin position="9"/>
        <end position="469"/>
    </location>
</feature>
<dbReference type="Proteomes" id="UP000298264">
    <property type="component" value="Unassembled WGS sequence"/>
</dbReference>
<dbReference type="PROSITE" id="PS00455">
    <property type="entry name" value="AMP_BINDING"/>
    <property type="match status" value="1"/>
</dbReference>
<organism evidence="3 4">
    <name type="scientific">Leptospira ilyithenensis</name>
    <dbReference type="NCBI Taxonomy" id="2484901"/>
    <lineage>
        <taxon>Bacteria</taxon>
        <taxon>Pseudomonadati</taxon>
        <taxon>Spirochaetota</taxon>
        <taxon>Spirochaetia</taxon>
        <taxon>Leptospirales</taxon>
        <taxon>Leptospiraceae</taxon>
        <taxon>Leptospira</taxon>
    </lineage>
</organism>
<protein>
    <submittedName>
        <fullName evidence="3">Long-chain fatty acid--CoA ligase</fullName>
    </submittedName>
</protein>
<dbReference type="GO" id="GO:0016874">
    <property type="term" value="F:ligase activity"/>
    <property type="evidence" value="ECO:0007669"/>
    <property type="project" value="UniProtKB-KW"/>
</dbReference>
<dbReference type="SUPFAM" id="SSF56801">
    <property type="entry name" value="Acetyl-CoA synthetase-like"/>
    <property type="match status" value="1"/>
</dbReference>
<evidence type="ECO:0000256" key="1">
    <source>
        <dbReference type="SAM" id="Phobius"/>
    </source>
</evidence>
<dbReference type="PANTHER" id="PTHR43813:SF1">
    <property type="entry name" value="ACYL-ACTIVATING ENZYME 16, CHLOROPLASTIC-RELATED"/>
    <property type="match status" value="1"/>
</dbReference>
<dbReference type="PANTHER" id="PTHR43813">
    <property type="entry name" value="ACYL-ACTIVATING ENZYME 16, CHLOROPLASTIC-RELATED"/>
    <property type="match status" value="1"/>
</dbReference>
<comment type="caution">
    <text evidence="3">The sequence shown here is derived from an EMBL/GenBank/DDBJ whole genome shotgun (WGS) entry which is preliminary data.</text>
</comment>
<feature type="transmembrane region" description="Helical" evidence="1">
    <location>
        <begin position="328"/>
        <end position="351"/>
    </location>
</feature>
<gene>
    <name evidence="3" type="ORF">EHS11_15080</name>
</gene>
<keyword evidence="4" id="KW-1185">Reference proteome</keyword>
<sequence>MPANLPELFQQSAEKFGNRPAFFSKDETKNYKPTTFKEVYDLGLNLAEALIDLGVQARENIALIADNRLEWIVSDYGILIAGAADVPRGTDVTDSEIVYILNHCEAKVVFLENDKVLEKFQKNRSQFEFAKTIVIMDKKSTATGVIKLEDLLSKGKDLRAKGSKKAEERMKGIKPDDLFTIIYTSGTTGMPKGVMLMHSNMLHQTSSILSNMILIRSEERMLSILPVWHVFERVFEYLAIAAGCGTYYTNVRDLRDDMKKAKPTFMASAPRLWESIYNGIYTRISDPKQTPAIRRGLFKLAYFFSKHFNASMRFLKGNQVDYTGRNPIASLFLGIYHLIVAILTTPLYFLLDLIVLSKIREATGGELKASVSGGGALQKHVDAFFNDIGINVLEGYGMTETSPVISVRTFKHLVQGSVGVITPGSEVQLRDDSGKVLAHMDANQNLVAGKFGLRGVIHLRGPQVMKGYYKNPETTAKVIKDDWMDTGDIGMFNFKKTLTITGRAKDTVVLLGGENVEPVPIENKLTESPYIFQVMVIGQDQKNLGAIVIPDFEKLGEWAKENGIGETDKQKLIENPKIVDFYKKEIKALNNVKTGFKSFEQVTPFFLITKQFEVGDEMTNLHKMKRHLIAEKYKNKITALYASE</sequence>
<keyword evidence="1" id="KW-0812">Transmembrane</keyword>
<dbReference type="InterPro" id="IPR042099">
    <property type="entry name" value="ANL_N_sf"/>
</dbReference>
<dbReference type="Gene3D" id="3.40.50.12780">
    <property type="entry name" value="N-terminal domain of ligase-like"/>
    <property type="match status" value="2"/>
</dbReference>